<name>A0A1Y2HEV0_9FUNG</name>
<sequence length="694" mass="76016">MTRPTKSTVSKPTPATKAAAPANAHHARLDLAHPADPPPPPPLPAKVIDNLLALSIRLTSTPLPLGGPAPTPLLAAISVLPRTSLPTTLATALTELWYISADTAARHSSTWLLDVLIDLERRHIRPLGPLSTSASGLGSPASRGDLEFIAHWQSATSPDLTPLLSVKPVPALLALAREQAAAHGHLAVLDLAQQAKWPMGGMASISRDLVAASSAGHVDVLKHWNSRVIFGHAPEAALVGASKHGHVQVLDWWYNHSPTSFKCPPAALLAAAQAGHVNVLRWWKDHGYQFAKDQVPVELMDLASKEGCVEVLEWINIESDLDLVYSASAMDWAAAKGYMFVLEWWVDSEMDIKVHHFVDWACVMGKLNILVWWEKERWMVDGLGVAEGKALACPYESWDEADEVADDGTLVGKHITVDTLQWRMDADLPLKFSARGMRLLSAAGRLDVLKWIKANWVEFEHDASAVDAASRYGHADVLAWWKDEAGVDVLQYSEAAIQETASRPCLDWWTDSGLEIRGSMLHSPHLGQLDILQWALAHEPDSTRQLVEASTRLALPLANFSTLTYLLTTTVHFSIPSTIQRLLSRTLGCRICRPIRLVQWMAANGIDMYPPTRALVTDVLPAAIRAGCVHIVHWACTTYGKGAVGGIPSESVNEAIKERGELTIKRYARVWGVEVKEGAQCVVEVDEEDDDDDW</sequence>
<dbReference type="Proteomes" id="UP000193411">
    <property type="component" value="Unassembled WGS sequence"/>
</dbReference>
<feature type="compositionally biased region" description="Low complexity" evidence="1">
    <location>
        <begin position="11"/>
        <end position="24"/>
    </location>
</feature>
<keyword evidence="3" id="KW-1185">Reference proteome</keyword>
<dbReference type="SUPFAM" id="SSF140860">
    <property type="entry name" value="Pseudo ankyrin repeat-like"/>
    <property type="match status" value="1"/>
</dbReference>
<organism evidence="2 3">
    <name type="scientific">Catenaria anguillulae PL171</name>
    <dbReference type="NCBI Taxonomy" id="765915"/>
    <lineage>
        <taxon>Eukaryota</taxon>
        <taxon>Fungi</taxon>
        <taxon>Fungi incertae sedis</taxon>
        <taxon>Blastocladiomycota</taxon>
        <taxon>Blastocladiomycetes</taxon>
        <taxon>Blastocladiales</taxon>
        <taxon>Catenariaceae</taxon>
        <taxon>Catenaria</taxon>
    </lineage>
</organism>
<accession>A0A1Y2HEV0</accession>
<reference evidence="2 3" key="1">
    <citation type="submission" date="2016-07" db="EMBL/GenBank/DDBJ databases">
        <title>Pervasive Adenine N6-methylation of Active Genes in Fungi.</title>
        <authorList>
            <consortium name="DOE Joint Genome Institute"/>
            <person name="Mondo S.J."/>
            <person name="Dannebaum R.O."/>
            <person name="Kuo R.C."/>
            <person name="Labutti K."/>
            <person name="Haridas S."/>
            <person name="Kuo A."/>
            <person name="Salamov A."/>
            <person name="Ahrendt S.R."/>
            <person name="Lipzen A."/>
            <person name="Sullivan W."/>
            <person name="Andreopoulos W.B."/>
            <person name="Clum A."/>
            <person name="Lindquist E."/>
            <person name="Daum C."/>
            <person name="Ramamoorthy G.K."/>
            <person name="Gryganskyi A."/>
            <person name="Culley D."/>
            <person name="Magnuson J.K."/>
            <person name="James T.Y."/>
            <person name="O'Malley M.A."/>
            <person name="Stajich J.E."/>
            <person name="Spatafora J.W."/>
            <person name="Visel A."/>
            <person name="Grigoriev I.V."/>
        </authorList>
    </citation>
    <scope>NUCLEOTIDE SEQUENCE [LARGE SCALE GENOMIC DNA]</scope>
    <source>
        <strain evidence="2 3">PL171</strain>
    </source>
</reference>
<dbReference type="PANTHER" id="PTHR46586">
    <property type="entry name" value="ANKYRIN REPEAT-CONTAINING PROTEIN"/>
    <property type="match status" value="1"/>
</dbReference>
<protein>
    <recommendedName>
        <fullName evidence="4">Ankyrin repeat-containing domain protein</fullName>
    </recommendedName>
</protein>
<dbReference type="EMBL" id="MCFL01000038">
    <property type="protein sequence ID" value="ORZ33108.1"/>
    <property type="molecule type" value="Genomic_DNA"/>
</dbReference>
<feature type="compositionally biased region" description="Polar residues" evidence="1">
    <location>
        <begin position="1"/>
        <end position="10"/>
    </location>
</feature>
<gene>
    <name evidence="2" type="ORF">BCR44DRAFT_35910</name>
</gene>
<feature type="compositionally biased region" description="Pro residues" evidence="1">
    <location>
        <begin position="35"/>
        <end position="44"/>
    </location>
</feature>
<evidence type="ECO:0000313" key="3">
    <source>
        <dbReference type="Proteomes" id="UP000193411"/>
    </source>
</evidence>
<dbReference type="OrthoDB" id="195446at2759"/>
<dbReference type="InterPro" id="IPR052050">
    <property type="entry name" value="SecEffector_AnkRepeat"/>
</dbReference>
<evidence type="ECO:0000313" key="2">
    <source>
        <dbReference type="EMBL" id="ORZ33108.1"/>
    </source>
</evidence>
<dbReference type="PANTHER" id="PTHR46586:SF3">
    <property type="entry name" value="ANKYRIN REPEAT-CONTAINING PROTEIN"/>
    <property type="match status" value="1"/>
</dbReference>
<evidence type="ECO:0008006" key="4">
    <source>
        <dbReference type="Google" id="ProtNLM"/>
    </source>
</evidence>
<comment type="caution">
    <text evidence="2">The sequence shown here is derived from an EMBL/GenBank/DDBJ whole genome shotgun (WGS) entry which is preliminary data.</text>
</comment>
<dbReference type="AlphaFoldDB" id="A0A1Y2HEV0"/>
<feature type="region of interest" description="Disordered" evidence="1">
    <location>
        <begin position="1"/>
        <end position="44"/>
    </location>
</feature>
<proteinExistence type="predicted"/>
<evidence type="ECO:0000256" key="1">
    <source>
        <dbReference type="SAM" id="MobiDB-lite"/>
    </source>
</evidence>